<name>A0AAP2CUR9_9RHOB</name>
<comment type="caution">
    <text evidence="11">The sequence shown here is derived from an EMBL/GenBank/DDBJ whole genome shotgun (WGS) entry which is preliminary data.</text>
</comment>
<dbReference type="EMBL" id="JADQAZ010000002">
    <property type="protein sequence ID" value="MBT0958083.1"/>
    <property type="molecule type" value="Genomic_DNA"/>
</dbReference>
<accession>A0AAP2CUR9</accession>
<dbReference type="GO" id="GO:0046872">
    <property type="term" value="F:metal ion binding"/>
    <property type="evidence" value="ECO:0007669"/>
    <property type="project" value="UniProtKB-KW"/>
</dbReference>
<feature type="transmembrane region" description="Helical" evidence="10">
    <location>
        <begin position="74"/>
        <end position="98"/>
    </location>
</feature>
<evidence type="ECO:0000256" key="1">
    <source>
        <dbReference type="ARBA" id="ARBA00001971"/>
    </source>
</evidence>
<organism evidence="11 12">
    <name type="scientific">Harenicola maris</name>
    <dbReference type="NCBI Taxonomy" id="2841044"/>
    <lineage>
        <taxon>Bacteria</taxon>
        <taxon>Pseudomonadati</taxon>
        <taxon>Pseudomonadota</taxon>
        <taxon>Alphaproteobacteria</taxon>
        <taxon>Rhodobacterales</taxon>
        <taxon>Paracoccaceae</taxon>
        <taxon>Harenicola</taxon>
    </lineage>
</organism>
<evidence type="ECO:0000256" key="4">
    <source>
        <dbReference type="ARBA" id="ARBA00022617"/>
    </source>
</evidence>
<evidence type="ECO:0000313" key="11">
    <source>
        <dbReference type="EMBL" id="MBT0958083.1"/>
    </source>
</evidence>
<keyword evidence="4" id="KW-0349">Heme</keyword>
<dbReference type="Gene3D" id="1.20.1300.10">
    <property type="entry name" value="Fumarate reductase/succinate dehydrogenase, transmembrane subunit"/>
    <property type="match status" value="1"/>
</dbReference>
<keyword evidence="6" id="KW-0479">Metal-binding</keyword>
<comment type="subcellular location">
    <subcellularLocation>
        <location evidence="3">Membrane</location>
    </subcellularLocation>
</comment>
<keyword evidence="5 10" id="KW-0812">Transmembrane</keyword>
<dbReference type="Pfam" id="PF01127">
    <property type="entry name" value="Sdh_cyt"/>
    <property type="match status" value="1"/>
</dbReference>
<reference evidence="11 12" key="1">
    <citation type="journal article" date="2021" name="Arch. Microbiol.">
        <title>Harenicola maris gen. nov., sp. nov. isolated from the Sea of Japan shallow sediments.</title>
        <authorList>
            <person name="Romanenko L.A."/>
            <person name="Kurilenko V.V."/>
            <person name="Chernysheva N.Y."/>
            <person name="Tekutyeva L.A."/>
            <person name="Velansky P.V."/>
            <person name="Svetashev V.I."/>
            <person name="Isaeva M.P."/>
        </authorList>
    </citation>
    <scope>NUCLEOTIDE SEQUENCE [LARGE SCALE GENOMIC DNA]</scope>
    <source>
        <strain evidence="11 12">KMM 3653</strain>
    </source>
</reference>
<keyword evidence="9 10" id="KW-0472">Membrane</keyword>
<keyword evidence="8" id="KW-0408">Iron</keyword>
<evidence type="ECO:0000313" key="12">
    <source>
        <dbReference type="Proteomes" id="UP001315686"/>
    </source>
</evidence>
<dbReference type="AlphaFoldDB" id="A0AAP2CUR9"/>
<evidence type="ECO:0000256" key="3">
    <source>
        <dbReference type="ARBA" id="ARBA00004370"/>
    </source>
</evidence>
<protein>
    <submittedName>
        <fullName evidence="11">Succinate dehydrogenase</fullName>
    </submittedName>
</protein>
<dbReference type="GO" id="GO:0016020">
    <property type="term" value="C:membrane"/>
    <property type="evidence" value="ECO:0007669"/>
    <property type="project" value="UniProtKB-SubCell"/>
</dbReference>
<proteinExistence type="predicted"/>
<feature type="transmembrane region" description="Helical" evidence="10">
    <location>
        <begin position="38"/>
        <end position="62"/>
    </location>
</feature>
<dbReference type="InterPro" id="IPR000701">
    <property type="entry name" value="SuccDH_FuR_B_TM-su"/>
</dbReference>
<comment type="cofactor">
    <cofactor evidence="1">
        <name>heme</name>
        <dbReference type="ChEBI" id="CHEBI:30413"/>
    </cofactor>
</comment>
<sequence>MTRSSWALLVLVPLFLFTTGPIIGASHAEVVDWYGRPLVALITAATLIVGMLHFASGIQVVIEDYTPSPQREKLIGLARMVSYGLMGLGLLSLLIILFK</sequence>
<keyword evidence="12" id="KW-1185">Reference proteome</keyword>
<keyword evidence="7 10" id="KW-1133">Transmembrane helix</keyword>
<evidence type="ECO:0000256" key="6">
    <source>
        <dbReference type="ARBA" id="ARBA00022723"/>
    </source>
</evidence>
<dbReference type="InterPro" id="IPR034804">
    <property type="entry name" value="SQR/QFR_C/D"/>
</dbReference>
<evidence type="ECO:0000256" key="9">
    <source>
        <dbReference type="ARBA" id="ARBA00023136"/>
    </source>
</evidence>
<dbReference type="Proteomes" id="UP001315686">
    <property type="component" value="Unassembled WGS sequence"/>
</dbReference>
<comment type="function">
    <text evidence="2">Membrane-anchoring subunit of succinate dehydrogenase (SDH).</text>
</comment>
<evidence type="ECO:0000256" key="7">
    <source>
        <dbReference type="ARBA" id="ARBA00022989"/>
    </source>
</evidence>
<evidence type="ECO:0000256" key="10">
    <source>
        <dbReference type="SAM" id="Phobius"/>
    </source>
</evidence>
<evidence type="ECO:0000256" key="2">
    <source>
        <dbReference type="ARBA" id="ARBA00004050"/>
    </source>
</evidence>
<evidence type="ECO:0000256" key="5">
    <source>
        <dbReference type="ARBA" id="ARBA00022692"/>
    </source>
</evidence>
<evidence type="ECO:0000256" key="8">
    <source>
        <dbReference type="ARBA" id="ARBA00023004"/>
    </source>
</evidence>
<dbReference type="SUPFAM" id="SSF81343">
    <property type="entry name" value="Fumarate reductase respiratory complex transmembrane subunits"/>
    <property type="match status" value="1"/>
</dbReference>
<gene>
    <name evidence="11" type="ORF">IV417_11860</name>
</gene>